<accession>A0A7R7DSG0</accession>
<proteinExistence type="inferred from homology"/>
<dbReference type="RefSeq" id="WP_203963197.1">
    <property type="nucleotide sequence ID" value="NZ_AP023355.1"/>
</dbReference>
<keyword evidence="9" id="KW-1185">Reference proteome</keyword>
<evidence type="ECO:0000256" key="4">
    <source>
        <dbReference type="ARBA" id="ARBA00022989"/>
    </source>
</evidence>
<dbReference type="PANTHER" id="PTHR30177:SF4">
    <property type="entry name" value="OSMOPROTECTANT IMPORT PERMEASE PROTEIN OSMW"/>
    <property type="match status" value="1"/>
</dbReference>
<gene>
    <name evidence="8" type="ORF">Athai_44040</name>
</gene>
<feature type="transmembrane region" description="Helical" evidence="6">
    <location>
        <begin position="230"/>
        <end position="251"/>
    </location>
</feature>
<dbReference type="CDD" id="cd06261">
    <property type="entry name" value="TM_PBP2"/>
    <property type="match status" value="1"/>
</dbReference>
<evidence type="ECO:0000256" key="3">
    <source>
        <dbReference type="ARBA" id="ARBA00022692"/>
    </source>
</evidence>
<dbReference type="InterPro" id="IPR051204">
    <property type="entry name" value="ABC_transp_perm/SBD"/>
</dbReference>
<dbReference type="EMBL" id="AP023355">
    <property type="protein sequence ID" value="BCJ36901.1"/>
    <property type="molecule type" value="Genomic_DNA"/>
</dbReference>
<feature type="transmembrane region" description="Helical" evidence="6">
    <location>
        <begin position="198"/>
        <end position="218"/>
    </location>
</feature>
<evidence type="ECO:0000256" key="1">
    <source>
        <dbReference type="ARBA" id="ARBA00004141"/>
    </source>
</evidence>
<feature type="transmembrane region" description="Helical" evidence="6">
    <location>
        <begin position="76"/>
        <end position="95"/>
    </location>
</feature>
<comment type="subcellular location">
    <subcellularLocation>
        <location evidence="6">Cell membrane</location>
        <topology evidence="6">Multi-pass membrane protein</topology>
    </subcellularLocation>
    <subcellularLocation>
        <location evidence="1">Membrane</location>
        <topology evidence="1">Multi-pass membrane protein</topology>
    </subcellularLocation>
</comment>
<feature type="transmembrane region" description="Helical" evidence="6">
    <location>
        <begin position="28"/>
        <end position="48"/>
    </location>
</feature>
<dbReference type="SUPFAM" id="SSF161098">
    <property type="entry name" value="MetI-like"/>
    <property type="match status" value="1"/>
</dbReference>
<dbReference type="GO" id="GO:0031460">
    <property type="term" value="P:glycine betaine transport"/>
    <property type="evidence" value="ECO:0007669"/>
    <property type="project" value="TreeGrafter"/>
</dbReference>
<feature type="transmembrane region" description="Helical" evidence="6">
    <location>
        <begin position="107"/>
        <end position="128"/>
    </location>
</feature>
<evidence type="ECO:0000256" key="6">
    <source>
        <dbReference type="RuleBase" id="RU363032"/>
    </source>
</evidence>
<feature type="transmembrane region" description="Helical" evidence="6">
    <location>
        <begin position="134"/>
        <end position="150"/>
    </location>
</feature>
<keyword evidence="2 6" id="KW-0813">Transport</keyword>
<name>A0A7R7DSG0_9ACTN</name>
<dbReference type="AlphaFoldDB" id="A0A7R7DSG0"/>
<dbReference type="Pfam" id="PF00528">
    <property type="entry name" value="BPD_transp_1"/>
    <property type="match status" value="1"/>
</dbReference>
<evidence type="ECO:0000313" key="9">
    <source>
        <dbReference type="Proteomes" id="UP000611640"/>
    </source>
</evidence>
<keyword evidence="4 6" id="KW-1133">Transmembrane helix</keyword>
<evidence type="ECO:0000256" key="2">
    <source>
        <dbReference type="ARBA" id="ARBA00022448"/>
    </source>
</evidence>
<dbReference type="PROSITE" id="PS50928">
    <property type="entry name" value="ABC_TM1"/>
    <property type="match status" value="1"/>
</dbReference>
<keyword evidence="3 6" id="KW-0812">Transmembrane</keyword>
<feature type="domain" description="ABC transmembrane type-1" evidence="7">
    <location>
        <begin position="70"/>
        <end position="251"/>
    </location>
</feature>
<dbReference type="InterPro" id="IPR035906">
    <property type="entry name" value="MetI-like_sf"/>
</dbReference>
<dbReference type="Gene3D" id="1.10.3720.10">
    <property type="entry name" value="MetI-like"/>
    <property type="match status" value="1"/>
</dbReference>
<feature type="transmembrane region" description="Helical" evidence="6">
    <location>
        <begin position="171"/>
        <end position="192"/>
    </location>
</feature>
<dbReference type="PANTHER" id="PTHR30177">
    <property type="entry name" value="GLYCINE BETAINE/L-PROLINE TRANSPORT SYSTEM PERMEASE PROTEIN PROW"/>
    <property type="match status" value="1"/>
</dbReference>
<sequence>MTAPGETKVAATELATGATVKAKPRRNWYLIGTPVLIVVVLLLDWAYVASTHPDANARATLQFSYMASATWQHAKLTVVAGFFVLLLAIPLGILLTRRGARIATPVVLALANIGQGAPAIGIVVLLAVLWQTGFLVAVIALIVYAVLPSLRNTMVGLQQVDPALKEAGRGIGMSSMMVLFRIELPLAVPVILAGIRTTLVLLVGVAALSSFIGAGGLGDMISTGVKLQRYNVLVTGSVLVACLALLVDWLAGLAERFLSPRGIRG</sequence>
<keyword evidence="5 6" id="KW-0472">Membrane</keyword>
<dbReference type="GO" id="GO:0005886">
    <property type="term" value="C:plasma membrane"/>
    <property type="evidence" value="ECO:0007669"/>
    <property type="project" value="UniProtKB-SubCell"/>
</dbReference>
<dbReference type="KEGG" id="atl:Athai_44040"/>
<evidence type="ECO:0000259" key="7">
    <source>
        <dbReference type="PROSITE" id="PS50928"/>
    </source>
</evidence>
<reference evidence="8 9" key="1">
    <citation type="submission" date="2020-08" db="EMBL/GenBank/DDBJ databases">
        <title>Whole genome shotgun sequence of Actinocatenispora thailandica NBRC 105041.</title>
        <authorList>
            <person name="Komaki H."/>
            <person name="Tamura T."/>
        </authorList>
    </citation>
    <scope>NUCLEOTIDE SEQUENCE [LARGE SCALE GENOMIC DNA]</scope>
    <source>
        <strain evidence="8 9">NBRC 105041</strain>
    </source>
</reference>
<comment type="similarity">
    <text evidence="6">Belongs to the binding-protein-dependent transport system permease family.</text>
</comment>
<dbReference type="GO" id="GO:0055085">
    <property type="term" value="P:transmembrane transport"/>
    <property type="evidence" value="ECO:0007669"/>
    <property type="project" value="InterPro"/>
</dbReference>
<organism evidence="8 9">
    <name type="scientific">Actinocatenispora thailandica</name>
    <dbReference type="NCBI Taxonomy" id="227318"/>
    <lineage>
        <taxon>Bacteria</taxon>
        <taxon>Bacillati</taxon>
        <taxon>Actinomycetota</taxon>
        <taxon>Actinomycetes</taxon>
        <taxon>Micromonosporales</taxon>
        <taxon>Micromonosporaceae</taxon>
        <taxon>Actinocatenispora</taxon>
    </lineage>
</organism>
<dbReference type="InterPro" id="IPR000515">
    <property type="entry name" value="MetI-like"/>
</dbReference>
<evidence type="ECO:0000256" key="5">
    <source>
        <dbReference type="ARBA" id="ARBA00023136"/>
    </source>
</evidence>
<protein>
    <submittedName>
        <fullName evidence="8">Permease</fullName>
    </submittedName>
</protein>
<dbReference type="Proteomes" id="UP000611640">
    <property type="component" value="Chromosome"/>
</dbReference>
<evidence type="ECO:0000313" key="8">
    <source>
        <dbReference type="EMBL" id="BCJ36901.1"/>
    </source>
</evidence>